<keyword evidence="2" id="KW-0472">Membrane</keyword>
<evidence type="ECO:0000256" key="1">
    <source>
        <dbReference type="SAM" id="MobiDB-lite"/>
    </source>
</evidence>
<organism evidence="3 4">
    <name type="scientific">Pseudoneurospora amorphoporcata</name>
    <dbReference type="NCBI Taxonomy" id="241081"/>
    <lineage>
        <taxon>Eukaryota</taxon>
        <taxon>Fungi</taxon>
        <taxon>Dikarya</taxon>
        <taxon>Ascomycota</taxon>
        <taxon>Pezizomycotina</taxon>
        <taxon>Sordariomycetes</taxon>
        <taxon>Sordariomycetidae</taxon>
        <taxon>Sordariales</taxon>
        <taxon>Sordariaceae</taxon>
        <taxon>Pseudoneurospora</taxon>
    </lineage>
</organism>
<dbReference type="Proteomes" id="UP001303222">
    <property type="component" value="Unassembled WGS sequence"/>
</dbReference>
<comment type="caution">
    <text evidence="3">The sequence shown here is derived from an EMBL/GenBank/DDBJ whole genome shotgun (WGS) entry which is preliminary data.</text>
</comment>
<keyword evidence="4" id="KW-1185">Reference proteome</keyword>
<reference evidence="3" key="1">
    <citation type="journal article" date="2023" name="Mol. Phylogenet. Evol.">
        <title>Genome-scale phylogeny and comparative genomics of the fungal order Sordariales.</title>
        <authorList>
            <person name="Hensen N."/>
            <person name="Bonometti L."/>
            <person name="Westerberg I."/>
            <person name="Brannstrom I.O."/>
            <person name="Guillou S."/>
            <person name="Cros-Aarteil S."/>
            <person name="Calhoun S."/>
            <person name="Haridas S."/>
            <person name="Kuo A."/>
            <person name="Mondo S."/>
            <person name="Pangilinan J."/>
            <person name="Riley R."/>
            <person name="LaButti K."/>
            <person name="Andreopoulos B."/>
            <person name="Lipzen A."/>
            <person name="Chen C."/>
            <person name="Yan M."/>
            <person name="Daum C."/>
            <person name="Ng V."/>
            <person name="Clum A."/>
            <person name="Steindorff A."/>
            <person name="Ohm R.A."/>
            <person name="Martin F."/>
            <person name="Silar P."/>
            <person name="Natvig D.O."/>
            <person name="Lalanne C."/>
            <person name="Gautier V."/>
            <person name="Ament-Velasquez S.L."/>
            <person name="Kruys A."/>
            <person name="Hutchinson M.I."/>
            <person name="Powell A.J."/>
            <person name="Barry K."/>
            <person name="Miller A.N."/>
            <person name="Grigoriev I.V."/>
            <person name="Debuchy R."/>
            <person name="Gladieux P."/>
            <person name="Hiltunen Thoren M."/>
            <person name="Johannesson H."/>
        </authorList>
    </citation>
    <scope>NUCLEOTIDE SEQUENCE</scope>
    <source>
        <strain evidence="3">CBS 626.80</strain>
    </source>
</reference>
<protein>
    <submittedName>
        <fullName evidence="3">Uncharacterized protein</fullName>
    </submittedName>
</protein>
<feature type="region of interest" description="Disordered" evidence="1">
    <location>
        <begin position="177"/>
        <end position="217"/>
    </location>
</feature>
<proteinExistence type="predicted"/>
<sequence>MPPPSSVPTPAVTPPARLVVTSFNHVPLTTMFSPPGECFGVSSSNVYLIDQQTSCLPSGWSSAETAFFSPGLVCPNGYMSACHDTGGVSTITTVTCCPQRGPTVWLSCVAEPSTIASSLKDYMCVWTAPAAGYSTDVTRSPNGKTVTTSETLKSPDAIHAYGVRMVYQSTDTLPTGTAATTGTKTASGTSAATSANTSTRTSASSSSSSVPGSSSSTNSTTAVVIIAVLRHQQPSRLRTICHMRAFKAQCGIRCRLHRLQLVLFLILLASLYSITKMMSSRGTDRRK</sequence>
<evidence type="ECO:0000313" key="3">
    <source>
        <dbReference type="EMBL" id="KAK3954324.1"/>
    </source>
</evidence>
<reference evidence="3" key="2">
    <citation type="submission" date="2023-06" db="EMBL/GenBank/DDBJ databases">
        <authorList>
            <consortium name="Lawrence Berkeley National Laboratory"/>
            <person name="Mondo S.J."/>
            <person name="Hensen N."/>
            <person name="Bonometti L."/>
            <person name="Westerberg I."/>
            <person name="Brannstrom I.O."/>
            <person name="Guillou S."/>
            <person name="Cros-Aarteil S."/>
            <person name="Calhoun S."/>
            <person name="Haridas S."/>
            <person name="Kuo A."/>
            <person name="Pangilinan J."/>
            <person name="Riley R."/>
            <person name="Labutti K."/>
            <person name="Andreopoulos B."/>
            <person name="Lipzen A."/>
            <person name="Chen C."/>
            <person name="Yanf M."/>
            <person name="Daum C."/>
            <person name="Ng V."/>
            <person name="Clum A."/>
            <person name="Steindorff A."/>
            <person name="Ohm R."/>
            <person name="Martin F."/>
            <person name="Silar P."/>
            <person name="Natvig D."/>
            <person name="Lalanne C."/>
            <person name="Gautier V."/>
            <person name="Ament-Velasquez S.L."/>
            <person name="Kruys A."/>
            <person name="Hutchinson M.I."/>
            <person name="Powell A.J."/>
            <person name="Barry K."/>
            <person name="Miller A.N."/>
            <person name="Grigoriev I.V."/>
            <person name="Debuchy R."/>
            <person name="Gladieux P."/>
            <person name="Thoren M.H."/>
            <person name="Johannesson H."/>
        </authorList>
    </citation>
    <scope>NUCLEOTIDE SEQUENCE</scope>
    <source>
        <strain evidence="3">CBS 626.80</strain>
    </source>
</reference>
<dbReference type="EMBL" id="MU859091">
    <property type="protein sequence ID" value="KAK3954324.1"/>
    <property type="molecule type" value="Genomic_DNA"/>
</dbReference>
<keyword evidence="2" id="KW-1133">Transmembrane helix</keyword>
<name>A0AAN6NYC8_9PEZI</name>
<evidence type="ECO:0000313" key="4">
    <source>
        <dbReference type="Proteomes" id="UP001303222"/>
    </source>
</evidence>
<gene>
    <name evidence="3" type="ORF">QBC32DRAFT_207884</name>
</gene>
<keyword evidence="2" id="KW-0812">Transmembrane</keyword>
<feature type="transmembrane region" description="Helical" evidence="2">
    <location>
        <begin position="259"/>
        <end position="278"/>
    </location>
</feature>
<dbReference type="AlphaFoldDB" id="A0AAN6NYC8"/>
<evidence type="ECO:0000256" key="2">
    <source>
        <dbReference type="SAM" id="Phobius"/>
    </source>
</evidence>
<accession>A0AAN6NYC8</accession>